<comment type="caution">
    <text evidence="3">The sequence shown here is derived from an EMBL/GenBank/DDBJ whole genome shotgun (WGS) entry which is preliminary data.</text>
</comment>
<accession>A0A1U7P1A5</accession>
<protein>
    <submittedName>
        <fullName evidence="3">Arsenate reductase</fullName>
    </submittedName>
</protein>
<dbReference type="AlphaFoldDB" id="A0A1U7P1A5"/>
<name>A0A1U7P1A5_9DEIO</name>
<dbReference type="InterPro" id="IPR023485">
    <property type="entry name" value="Ptyr_pPase"/>
</dbReference>
<dbReference type="PANTHER" id="PTHR43428">
    <property type="entry name" value="ARSENATE REDUCTASE"/>
    <property type="match status" value="1"/>
</dbReference>
<evidence type="ECO:0000259" key="2">
    <source>
        <dbReference type="SMART" id="SM00226"/>
    </source>
</evidence>
<dbReference type="SUPFAM" id="SSF52788">
    <property type="entry name" value="Phosphotyrosine protein phosphatases I"/>
    <property type="match status" value="1"/>
</dbReference>
<proteinExistence type="predicted"/>
<evidence type="ECO:0000256" key="1">
    <source>
        <dbReference type="ARBA" id="ARBA00022849"/>
    </source>
</evidence>
<evidence type="ECO:0000313" key="4">
    <source>
        <dbReference type="Proteomes" id="UP000186607"/>
    </source>
</evidence>
<dbReference type="PANTHER" id="PTHR43428:SF1">
    <property type="entry name" value="ARSENATE REDUCTASE"/>
    <property type="match status" value="1"/>
</dbReference>
<dbReference type="CDD" id="cd16345">
    <property type="entry name" value="LMWP_ArsC"/>
    <property type="match status" value="1"/>
</dbReference>
<dbReference type="Pfam" id="PF01451">
    <property type="entry name" value="LMWPc"/>
    <property type="match status" value="1"/>
</dbReference>
<keyword evidence="4" id="KW-1185">Reference proteome</keyword>
<gene>
    <name evidence="3" type="ORF">BOO71_0004276</name>
</gene>
<evidence type="ECO:0000313" key="3">
    <source>
        <dbReference type="EMBL" id="OLV18957.1"/>
    </source>
</evidence>
<dbReference type="SMART" id="SM00226">
    <property type="entry name" value="LMWPc"/>
    <property type="match status" value="1"/>
</dbReference>
<dbReference type="OrthoDB" id="9784339at2"/>
<dbReference type="RefSeq" id="WP_075831299.1">
    <property type="nucleotide sequence ID" value="NZ_MSTI01000048.1"/>
</dbReference>
<organism evidence="3 4">
    <name type="scientific">Deinococcus marmoris</name>
    <dbReference type="NCBI Taxonomy" id="249408"/>
    <lineage>
        <taxon>Bacteria</taxon>
        <taxon>Thermotogati</taxon>
        <taxon>Deinococcota</taxon>
        <taxon>Deinococci</taxon>
        <taxon>Deinococcales</taxon>
        <taxon>Deinococcaceae</taxon>
        <taxon>Deinococcus</taxon>
    </lineage>
</organism>
<sequence>MTQPTADRTTPTVKKTRVLFICTGNTARSQMAQVLLEHRAGDRFEVSSAGLEPGEVNPLTLQALQEIGLDTSHLKAEGTGPLLGQHFQYVITVCHRAETNCPIFPFALHREAWPFEDPAAAQGSKEDRQAVFRRVRNEIDARIQVWLSALLPAP</sequence>
<dbReference type="InterPro" id="IPR036196">
    <property type="entry name" value="Ptyr_pPase_sf"/>
</dbReference>
<dbReference type="STRING" id="249408.BOO71_0004276"/>
<dbReference type="Gene3D" id="3.40.50.2300">
    <property type="match status" value="1"/>
</dbReference>
<feature type="domain" description="Phosphotyrosine protein phosphatase I" evidence="2">
    <location>
        <begin position="16"/>
        <end position="149"/>
    </location>
</feature>
<keyword evidence="1" id="KW-0059">Arsenical resistance</keyword>
<dbReference type="GO" id="GO:0046685">
    <property type="term" value="P:response to arsenic-containing substance"/>
    <property type="evidence" value="ECO:0007669"/>
    <property type="project" value="UniProtKB-KW"/>
</dbReference>
<dbReference type="Proteomes" id="UP000186607">
    <property type="component" value="Unassembled WGS sequence"/>
</dbReference>
<reference evidence="3 4" key="1">
    <citation type="submission" date="2017-01" db="EMBL/GenBank/DDBJ databases">
        <title>Genome Analysis of Deinococcus marmoris KOPRI26562.</title>
        <authorList>
            <person name="Kim J.H."/>
            <person name="Oh H.-M."/>
        </authorList>
    </citation>
    <scope>NUCLEOTIDE SEQUENCE [LARGE SCALE GENOMIC DNA]</scope>
    <source>
        <strain evidence="3 4">KOPRI26562</strain>
    </source>
</reference>
<dbReference type="EMBL" id="MSTI01000048">
    <property type="protein sequence ID" value="OLV18957.1"/>
    <property type="molecule type" value="Genomic_DNA"/>
</dbReference>